<dbReference type="Gene3D" id="3.40.50.1000">
    <property type="entry name" value="HAD superfamily/HAD-like"/>
    <property type="match status" value="1"/>
</dbReference>
<keyword evidence="1" id="KW-0378">Hydrolase</keyword>
<gene>
    <name evidence="1" type="ORF">RF819_06830</name>
</gene>
<dbReference type="EMBL" id="MTJN01000002">
    <property type="protein sequence ID" value="OOV08945.1"/>
    <property type="molecule type" value="Genomic_DNA"/>
</dbReference>
<dbReference type="STRING" id="28066.RF819_06830"/>
<name>A0A1T1AY88_RHOFE</name>
<sequence length="284" mass="31159">MLPLSSWPLAQRRGIIGVFTDIDDTLTTHQAITPDARHALTDLKAAGLVVIPITGRPIGWCEPHAYGDVARGLPAWAVDAMVAENGGVAFAPTLTSQNGLQPLLDKGQQLSKIYYTEAAERVINTQKLQQVAQRILSEIPGTTLSQDSAGRETDIAIDHAECVTLAPDKVAQVVALMQSEGMQATVSSIHINGWYGSHNKWTAARWMVATLFHRNLDDELDRWVYVGDSTNDQLMFRHFPHSVGVANIHQFDGQLQHWPRYETVGERGAGFAEVAHAILQARLA</sequence>
<dbReference type="Proteomes" id="UP000190750">
    <property type="component" value="Unassembled WGS sequence"/>
</dbReference>
<dbReference type="InterPro" id="IPR023214">
    <property type="entry name" value="HAD_sf"/>
</dbReference>
<dbReference type="AlphaFoldDB" id="A0A1T1AY88"/>
<keyword evidence="2" id="KW-1185">Reference proteome</keyword>
<dbReference type="NCBIfam" id="TIGR01484">
    <property type="entry name" value="HAD-SF-IIB"/>
    <property type="match status" value="1"/>
</dbReference>
<protein>
    <submittedName>
        <fullName evidence="1">HAD family hydrolase</fullName>
    </submittedName>
</protein>
<dbReference type="Pfam" id="PF08282">
    <property type="entry name" value="Hydrolase_3"/>
    <property type="match status" value="1"/>
</dbReference>
<evidence type="ECO:0000313" key="1">
    <source>
        <dbReference type="EMBL" id="OOV08945.1"/>
    </source>
</evidence>
<dbReference type="OrthoDB" id="5292903at2"/>
<dbReference type="RefSeq" id="WP_078366811.1">
    <property type="nucleotide sequence ID" value="NZ_MTJN01000002.1"/>
</dbReference>
<dbReference type="InterPro" id="IPR036412">
    <property type="entry name" value="HAD-like_sf"/>
</dbReference>
<comment type="caution">
    <text evidence="1">The sequence shown here is derived from an EMBL/GenBank/DDBJ whole genome shotgun (WGS) entry which is preliminary data.</text>
</comment>
<reference evidence="1 2" key="1">
    <citation type="submission" date="2017-01" db="EMBL/GenBank/DDBJ databases">
        <title>Genome sequencing of Rhodoferax fermentans JCM 7819.</title>
        <authorList>
            <person name="Kim Y.J."/>
            <person name="Farh M.E.-A."/>
            <person name="Yang D.-C."/>
        </authorList>
    </citation>
    <scope>NUCLEOTIDE SEQUENCE [LARGE SCALE GENOMIC DNA]</scope>
    <source>
        <strain evidence="1 2">JCM 7819</strain>
    </source>
</reference>
<dbReference type="GO" id="GO:0016791">
    <property type="term" value="F:phosphatase activity"/>
    <property type="evidence" value="ECO:0007669"/>
    <property type="project" value="UniProtKB-ARBA"/>
</dbReference>
<evidence type="ECO:0000313" key="2">
    <source>
        <dbReference type="Proteomes" id="UP000190750"/>
    </source>
</evidence>
<dbReference type="InterPro" id="IPR006379">
    <property type="entry name" value="HAD-SF_hydro_IIB"/>
</dbReference>
<proteinExistence type="predicted"/>
<organism evidence="1 2">
    <name type="scientific">Rhodoferax fermentans</name>
    <dbReference type="NCBI Taxonomy" id="28066"/>
    <lineage>
        <taxon>Bacteria</taxon>
        <taxon>Pseudomonadati</taxon>
        <taxon>Pseudomonadota</taxon>
        <taxon>Betaproteobacteria</taxon>
        <taxon>Burkholderiales</taxon>
        <taxon>Comamonadaceae</taxon>
        <taxon>Rhodoferax</taxon>
    </lineage>
</organism>
<accession>A0A1T1AY88</accession>
<dbReference type="SUPFAM" id="SSF56784">
    <property type="entry name" value="HAD-like"/>
    <property type="match status" value="1"/>
</dbReference>